<feature type="domain" description="PAC" evidence="8">
    <location>
        <begin position="507"/>
        <end position="559"/>
    </location>
</feature>
<dbReference type="Pfam" id="PF02518">
    <property type="entry name" value="HATPase_c"/>
    <property type="match status" value="1"/>
</dbReference>
<dbReference type="InterPro" id="IPR003661">
    <property type="entry name" value="HisK_dim/P_dom"/>
</dbReference>
<dbReference type="InterPro" id="IPR004358">
    <property type="entry name" value="Sig_transdc_His_kin-like_C"/>
</dbReference>
<accession>A0ABW5J3G7</accession>
<dbReference type="InterPro" id="IPR013655">
    <property type="entry name" value="PAS_fold_3"/>
</dbReference>
<dbReference type="CDD" id="cd00130">
    <property type="entry name" value="PAS"/>
    <property type="match status" value="3"/>
</dbReference>
<dbReference type="Gene3D" id="1.10.287.130">
    <property type="match status" value="1"/>
</dbReference>
<protein>
    <recommendedName>
        <fullName evidence="2">histidine kinase</fullName>
        <ecNumber evidence="2">2.7.13.3</ecNumber>
    </recommendedName>
</protein>
<sequence length="803" mass="93293">MALSKEQSDVTRAESEFITPDSLNFQYLPDYAQYLLSNRLEDFTRKTLAISREVKIPLLRFFENMPEDELIKLSIQGTQDYLSYFAANKVDEFIALSLKRWTDNQLPLVQNNEIVAQDISTVSYTRRAAFRHFLPDYTTDLLLYNNILDEIDRFVLTVEEQSYNTLFNIKQQKINEHLYFIEKVNNTLPGIIYVYDIINFKEIYTTSKREHILGYNHKEIAEFGPHVFKALVHPDDYEKRISHLQDFALANDGEIRILEYRVKTKSGKYHWQRVYETVFKRNDEGIPEHIIGISLDINKEKGALQQLQLREQQLSEAQEIAGLGSFDWDLQNHTSSNSEQLFKIFELEEAQDYLSFLQFVHPADQVMLSAAINEAITGNGIYECEYRYKRYTDKIIWSRGIVTFQDGKPIKMRGTVMDVTERHAMLQQLKHTVDLHKQAQALTHIGNWSWDIPTNTIEWSDEMYRIYGLEPQSENIHFERFLSLVHPEDRERRVEEIQRALATHIAEDYVMRIVWDDGTIRVLQGRGEVVLDEFNKPYKITGTCQDITEQYNTNLQLAQKNLDLQRSNEELMSFNYIASHDLQEPLRKIKLFSNRIFEKDFNLLSPTAKEFLPRIMSSATQMQKLINDLLAFSRATSADKVFEQTDLNTLLEEIKTTLKDSIEEKNVSITYTTLPELRLISFQFQQLLENIISNAIKYSKADVPVEIKINAKVVAGNAYINEGAKADKNYQMLSISDNGIGFDQQYSQKIFELFQRLHNKNEYSGTGIGLAICKKIIQNHEGFITAIGEPGKGATFCIFTPLN</sequence>
<dbReference type="Gene3D" id="2.10.70.100">
    <property type="match status" value="1"/>
</dbReference>
<dbReference type="PANTHER" id="PTHR43304:SF1">
    <property type="entry name" value="PAC DOMAIN-CONTAINING PROTEIN"/>
    <property type="match status" value="1"/>
</dbReference>
<dbReference type="Gene3D" id="3.30.565.10">
    <property type="entry name" value="Histidine kinase-like ATPase, C-terminal domain"/>
    <property type="match status" value="1"/>
</dbReference>
<dbReference type="Pfam" id="PF08447">
    <property type="entry name" value="PAS_3"/>
    <property type="match status" value="3"/>
</dbReference>
<feature type="domain" description="Histidine kinase" evidence="6">
    <location>
        <begin position="577"/>
        <end position="803"/>
    </location>
</feature>
<dbReference type="Proteomes" id="UP001597510">
    <property type="component" value="Unassembled WGS sequence"/>
</dbReference>
<dbReference type="EC" id="2.7.13.3" evidence="2"/>
<evidence type="ECO:0000259" key="7">
    <source>
        <dbReference type="PROSITE" id="PS50112"/>
    </source>
</evidence>
<keyword evidence="10" id="KW-1185">Reference proteome</keyword>
<keyword evidence="3" id="KW-0597">Phosphoprotein</keyword>
<keyword evidence="4" id="KW-0808">Transferase</keyword>
<comment type="caution">
    <text evidence="9">The sequence shown here is derived from an EMBL/GenBank/DDBJ whole genome shotgun (WGS) entry which is preliminary data.</text>
</comment>
<feature type="domain" description="PAS" evidence="7">
    <location>
        <begin position="451"/>
        <end position="504"/>
    </location>
</feature>
<evidence type="ECO:0000256" key="5">
    <source>
        <dbReference type="ARBA" id="ARBA00022777"/>
    </source>
</evidence>
<evidence type="ECO:0000259" key="6">
    <source>
        <dbReference type="PROSITE" id="PS50109"/>
    </source>
</evidence>
<dbReference type="SUPFAM" id="SSF55874">
    <property type="entry name" value="ATPase domain of HSP90 chaperone/DNA topoisomerase II/histidine kinase"/>
    <property type="match status" value="1"/>
</dbReference>
<dbReference type="InterPro" id="IPR000700">
    <property type="entry name" value="PAS-assoc_C"/>
</dbReference>
<dbReference type="PROSITE" id="PS50113">
    <property type="entry name" value="PAC"/>
    <property type="match status" value="2"/>
</dbReference>
<dbReference type="InterPro" id="IPR005467">
    <property type="entry name" value="His_kinase_dom"/>
</dbReference>
<dbReference type="SMART" id="SM00086">
    <property type="entry name" value="PAC"/>
    <property type="match status" value="3"/>
</dbReference>
<evidence type="ECO:0000313" key="9">
    <source>
        <dbReference type="EMBL" id="MFD2520571.1"/>
    </source>
</evidence>
<dbReference type="SMART" id="SM00388">
    <property type="entry name" value="HisKA"/>
    <property type="match status" value="1"/>
</dbReference>
<dbReference type="SUPFAM" id="SSF55785">
    <property type="entry name" value="PYP-like sensor domain (PAS domain)"/>
    <property type="match status" value="3"/>
</dbReference>
<dbReference type="InterPro" id="IPR003594">
    <property type="entry name" value="HATPase_dom"/>
</dbReference>
<comment type="catalytic activity">
    <reaction evidence="1">
        <text>ATP + protein L-histidine = ADP + protein N-phospho-L-histidine.</text>
        <dbReference type="EC" id="2.7.13.3"/>
    </reaction>
</comment>
<keyword evidence="5" id="KW-0418">Kinase</keyword>
<dbReference type="PANTHER" id="PTHR43304">
    <property type="entry name" value="PHYTOCHROME-LIKE PROTEIN CPH1"/>
    <property type="match status" value="1"/>
</dbReference>
<evidence type="ECO:0000256" key="1">
    <source>
        <dbReference type="ARBA" id="ARBA00000085"/>
    </source>
</evidence>
<evidence type="ECO:0000256" key="3">
    <source>
        <dbReference type="ARBA" id="ARBA00022553"/>
    </source>
</evidence>
<dbReference type="InterPro" id="IPR035965">
    <property type="entry name" value="PAS-like_dom_sf"/>
</dbReference>
<dbReference type="RefSeq" id="WP_340239703.1">
    <property type="nucleotide sequence ID" value="NZ_JBBEWC010000014.1"/>
</dbReference>
<dbReference type="InterPro" id="IPR000014">
    <property type="entry name" value="PAS"/>
</dbReference>
<dbReference type="SMART" id="SM00387">
    <property type="entry name" value="HATPase_c"/>
    <property type="match status" value="1"/>
</dbReference>
<evidence type="ECO:0000313" key="10">
    <source>
        <dbReference type="Proteomes" id="UP001597510"/>
    </source>
</evidence>
<dbReference type="InterPro" id="IPR036097">
    <property type="entry name" value="HisK_dim/P_sf"/>
</dbReference>
<name>A0ABW5J3G7_9BACT</name>
<gene>
    <name evidence="9" type="ORF">ACFSR2_06730</name>
</gene>
<dbReference type="InterPro" id="IPR001610">
    <property type="entry name" value="PAC"/>
</dbReference>
<reference evidence="10" key="1">
    <citation type="journal article" date="2019" name="Int. J. Syst. Evol. Microbiol.">
        <title>The Global Catalogue of Microorganisms (GCM) 10K type strain sequencing project: providing services to taxonomists for standard genome sequencing and annotation.</title>
        <authorList>
            <consortium name="The Broad Institute Genomics Platform"/>
            <consortium name="The Broad Institute Genome Sequencing Center for Infectious Disease"/>
            <person name="Wu L."/>
            <person name="Ma J."/>
        </authorList>
    </citation>
    <scope>NUCLEOTIDE SEQUENCE [LARGE SCALE GENOMIC DNA]</scope>
    <source>
        <strain evidence="10">KCTC 52344</strain>
    </source>
</reference>
<dbReference type="Pfam" id="PF00512">
    <property type="entry name" value="HisKA"/>
    <property type="match status" value="1"/>
</dbReference>
<dbReference type="SMART" id="SM00091">
    <property type="entry name" value="PAS"/>
    <property type="match status" value="3"/>
</dbReference>
<dbReference type="Gene3D" id="3.30.450.20">
    <property type="entry name" value="PAS domain"/>
    <property type="match status" value="3"/>
</dbReference>
<dbReference type="PRINTS" id="PR00344">
    <property type="entry name" value="BCTRLSENSOR"/>
</dbReference>
<dbReference type="SUPFAM" id="SSF47384">
    <property type="entry name" value="Homodimeric domain of signal transducing histidine kinase"/>
    <property type="match status" value="1"/>
</dbReference>
<feature type="domain" description="PAC" evidence="8">
    <location>
        <begin position="256"/>
        <end position="309"/>
    </location>
</feature>
<dbReference type="CDD" id="cd00082">
    <property type="entry name" value="HisKA"/>
    <property type="match status" value="1"/>
</dbReference>
<dbReference type="PROSITE" id="PS50112">
    <property type="entry name" value="PAS"/>
    <property type="match status" value="1"/>
</dbReference>
<evidence type="ECO:0000259" key="8">
    <source>
        <dbReference type="PROSITE" id="PS50113"/>
    </source>
</evidence>
<dbReference type="EMBL" id="JBHULC010000006">
    <property type="protein sequence ID" value="MFD2520571.1"/>
    <property type="molecule type" value="Genomic_DNA"/>
</dbReference>
<evidence type="ECO:0000256" key="2">
    <source>
        <dbReference type="ARBA" id="ARBA00012438"/>
    </source>
</evidence>
<proteinExistence type="predicted"/>
<evidence type="ECO:0000256" key="4">
    <source>
        <dbReference type="ARBA" id="ARBA00022679"/>
    </source>
</evidence>
<dbReference type="PROSITE" id="PS50109">
    <property type="entry name" value="HIS_KIN"/>
    <property type="match status" value="1"/>
</dbReference>
<organism evidence="9 10">
    <name type="scientific">Emticicia soli</name>
    <dbReference type="NCBI Taxonomy" id="2027878"/>
    <lineage>
        <taxon>Bacteria</taxon>
        <taxon>Pseudomonadati</taxon>
        <taxon>Bacteroidota</taxon>
        <taxon>Cytophagia</taxon>
        <taxon>Cytophagales</taxon>
        <taxon>Leadbetterellaceae</taxon>
        <taxon>Emticicia</taxon>
    </lineage>
</organism>
<dbReference type="InterPro" id="IPR052162">
    <property type="entry name" value="Sensor_kinase/Photoreceptor"/>
</dbReference>
<dbReference type="InterPro" id="IPR036890">
    <property type="entry name" value="HATPase_C_sf"/>
</dbReference>